<evidence type="ECO:0000256" key="2">
    <source>
        <dbReference type="ARBA" id="ARBA00022448"/>
    </source>
</evidence>
<feature type="transmembrane region" description="Helical" evidence="10">
    <location>
        <begin position="271"/>
        <end position="291"/>
    </location>
</feature>
<dbReference type="Gene3D" id="3.40.50.80">
    <property type="entry name" value="Nucleotide-binding domain of ferredoxin-NADP reductase (FNR) module"/>
    <property type="match status" value="1"/>
</dbReference>
<dbReference type="EMBL" id="CM003141">
    <property type="protein sequence ID" value="KIS70911.1"/>
    <property type="molecule type" value="Genomic_DNA"/>
</dbReference>
<evidence type="ECO:0000256" key="1">
    <source>
        <dbReference type="ARBA" id="ARBA00004141"/>
    </source>
</evidence>
<keyword evidence="8 10" id="KW-0472">Membrane</keyword>
<name>A0A0D1E5G0_MYCMD</name>
<dbReference type="InterPro" id="IPR013130">
    <property type="entry name" value="Fe3_Rdtase_TM_dom"/>
</dbReference>
<dbReference type="CDD" id="cd06186">
    <property type="entry name" value="NOX_Duox_like_FAD_NADP"/>
    <property type="match status" value="1"/>
</dbReference>
<dbReference type="PANTHER" id="PTHR32361:SF9">
    <property type="entry name" value="FERRIC REDUCTASE TRANSMEMBRANE COMPONENT 3-RELATED"/>
    <property type="match status" value="1"/>
</dbReference>
<dbReference type="GO" id="GO:0005886">
    <property type="term" value="C:plasma membrane"/>
    <property type="evidence" value="ECO:0000318"/>
    <property type="project" value="GO_Central"/>
</dbReference>
<keyword evidence="7" id="KW-0406">Ion transport</keyword>
<evidence type="ECO:0000313" key="15">
    <source>
        <dbReference type="Proteomes" id="UP000000561"/>
    </source>
</evidence>
<keyword evidence="6" id="KW-0560">Oxidoreductase</keyword>
<proteinExistence type="predicted"/>
<dbReference type="VEuPathDB" id="FungiDB:UMAG_11245"/>
<dbReference type="GO" id="GO:0006826">
    <property type="term" value="P:iron ion transport"/>
    <property type="evidence" value="ECO:0000318"/>
    <property type="project" value="GO_Central"/>
</dbReference>
<evidence type="ECO:0000256" key="10">
    <source>
        <dbReference type="SAM" id="Phobius"/>
    </source>
</evidence>
<dbReference type="eggNOG" id="KOG0039">
    <property type="taxonomic scope" value="Eukaryota"/>
</dbReference>
<keyword evidence="5 10" id="KW-1133">Transmembrane helix</keyword>
<keyword evidence="15" id="KW-1185">Reference proteome</keyword>
<evidence type="ECO:0000256" key="9">
    <source>
        <dbReference type="SAM" id="MobiDB-lite"/>
    </source>
</evidence>
<dbReference type="InterPro" id="IPR051410">
    <property type="entry name" value="Ferric/Cupric_Reductase"/>
</dbReference>
<evidence type="ECO:0000256" key="3">
    <source>
        <dbReference type="ARBA" id="ARBA00022692"/>
    </source>
</evidence>
<sequence length="912" mass="101195">MITPPWVLDSYALAHITKLPENQKQYGWATFEHYYYNSYKVPCFATFLIWGLFLLVVLASGLRAFVACFFPRLYHRLSRRTVWWRGNVSEHPLVLEKHSQVVSCGSGCLSWLTMHLPLRLEAIVLAVMIILNITPLVAFYSLYVGHNTYFVGTDAVSRRSQILRHLANRCAMLAIAQLPMLILLASKRTPVALLSQFSMNTLMLFHRWIARMCYLHTVVHILGNALIFHFGIGFVESLKILPVQLGIVATVMLSGLIFLSLRTLRKRHYEVFVFLHISMAVLLIVFTYLHIKFLHQGRIFVIELTAGLWAFDRLIRLSGRVAMSLSWRYADGSGATRKAQLTSYADGAYTRVRIQVPASRLRLAPSASSSLVSSYMNLEDATKQCSTSSSRSLCNGPMLAGARIGAGDDVRITIPRLQWVGDHPFSVFAVGRCKTGNPDMGYVDLVIQRQAGLTQKLSQLAQELSTYTTDESRRPSDMYLQQAVRRKGQRVRVVIDGPFGRSPSLEGAQHAILVAGGIAITFCYPLLVRAARGEFNSLETCKLVWIVRNEGILDVLRDSLSELLDEIRNRGGSRCSLSIDIYTTVKASAPSLGGSIAVDMKSAAQLPSRPEATQLRSKLMSAGSTSSIAASSKEFGSSHQVWEGVAYKRRQELDLLPVLPRTASRYQHATLAADEQNTFYYTSEDGIDTPKLFDNRFSPAAARKSFSDSTREVLRQSFFLSSAGQSSSSSMASKRSLQGVQSFLSQAQDEGSGSSTPNSNYAESYESLHSIGGQFGHGRYRNGYAEPHPYREGSKHSSADSVYSVLQYDSPSSAHLVPKYSATQEDLEQGQDMSQDVLSQTKGDALIAIRRFQGRPKSMAALHDHIFPDDTPQRIVFATCGPAAMCDAVRAEVVAMLKKGTDVALVEDCFNW</sequence>
<dbReference type="Proteomes" id="UP000000561">
    <property type="component" value="Chromosome 2"/>
</dbReference>
<feature type="transmembrane region" description="Helical" evidence="10">
    <location>
        <begin position="122"/>
        <end position="146"/>
    </location>
</feature>
<dbReference type="Pfam" id="PF01794">
    <property type="entry name" value="Ferric_reduct"/>
    <property type="match status" value="1"/>
</dbReference>
<dbReference type="GO" id="GO:0006879">
    <property type="term" value="P:intracellular iron ion homeostasis"/>
    <property type="evidence" value="ECO:0000318"/>
    <property type="project" value="GO_Central"/>
</dbReference>
<dbReference type="InterPro" id="IPR013121">
    <property type="entry name" value="Fe_red_NAD-bd_6"/>
</dbReference>
<dbReference type="KEGG" id="uma:UMAG_11245"/>
<comment type="subcellular location">
    <subcellularLocation>
        <location evidence="1">Membrane</location>
        <topology evidence="1">Multi-pass membrane protein</topology>
    </subcellularLocation>
</comment>
<feature type="region of interest" description="Disordered" evidence="9">
    <location>
        <begin position="740"/>
        <end position="762"/>
    </location>
</feature>
<organism evidence="14 15">
    <name type="scientific">Mycosarcoma maydis</name>
    <name type="common">Corn smut fungus</name>
    <name type="synonym">Ustilago maydis</name>
    <dbReference type="NCBI Taxonomy" id="5270"/>
    <lineage>
        <taxon>Eukaryota</taxon>
        <taxon>Fungi</taxon>
        <taxon>Dikarya</taxon>
        <taxon>Basidiomycota</taxon>
        <taxon>Ustilaginomycotina</taxon>
        <taxon>Ustilaginomycetes</taxon>
        <taxon>Ustilaginales</taxon>
        <taxon>Ustilaginaceae</taxon>
        <taxon>Mycosarcoma</taxon>
    </lineage>
</organism>
<dbReference type="PANTHER" id="PTHR32361">
    <property type="entry name" value="FERRIC/CUPRIC REDUCTASE TRANSMEMBRANE COMPONENT"/>
    <property type="match status" value="1"/>
</dbReference>
<feature type="transmembrane region" description="Helical" evidence="10">
    <location>
        <begin position="240"/>
        <end position="259"/>
    </location>
</feature>
<evidence type="ECO:0000256" key="4">
    <source>
        <dbReference type="ARBA" id="ARBA00022982"/>
    </source>
</evidence>
<dbReference type="InterPro" id="IPR039261">
    <property type="entry name" value="FNR_nucleotide-bd"/>
</dbReference>
<evidence type="ECO:0000259" key="11">
    <source>
        <dbReference type="Pfam" id="PF01794"/>
    </source>
</evidence>
<evidence type="ECO:0000259" key="13">
    <source>
        <dbReference type="Pfam" id="PF08030"/>
    </source>
</evidence>
<evidence type="ECO:0008006" key="16">
    <source>
        <dbReference type="Google" id="ProtNLM"/>
    </source>
</evidence>
<feature type="domain" description="Ferric reductase NAD binding" evidence="13">
    <location>
        <begin position="512"/>
        <end position="590"/>
    </location>
</feature>
<dbReference type="SUPFAM" id="SSF52343">
    <property type="entry name" value="Ferredoxin reductase-like, C-terminal NADP-linked domain"/>
    <property type="match status" value="1"/>
</dbReference>
<feature type="transmembrane region" description="Helical" evidence="10">
    <location>
        <begin position="166"/>
        <end position="185"/>
    </location>
</feature>
<keyword evidence="3 10" id="KW-0812">Transmembrane</keyword>
<evidence type="ECO:0000256" key="6">
    <source>
        <dbReference type="ARBA" id="ARBA00023002"/>
    </source>
</evidence>
<feature type="domain" description="Ferric oxidoreductase" evidence="11">
    <location>
        <begin position="171"/>
        <end position="286"/>
    </location>
</feature>
<dbReference type="AlphaFoldDB" id="A0A0D1E5G0"/>
<keyword evidence="4" id="KW-0249">Electron transport</keyword>
<dbReference type="Pfam" id="PF08030">
    <property type="entry name" value="NAD_binding_6"/>
    <property type="match status" value="1"/>
</dbReference>
<accession>A0A0D1E5G0</accession>
<feature type="transmembrane region" description="Helical" evidence="10">
    <location>
        <begin position="213"/>
        <end position="234"/>
    </location>
</feature>
<evidence type="ECO:0000259" key="12">
    <source>
        <dbReference type="Pfam" id="PF08022"/>
    </source>
</evidence>
<evidence type="ECO:0000256" key="7">
    <source>
        <dbReference type="ARBA" id="ARBA00023065"/>
    </source>
</evidence>
<dbReference type="OrthoDB" id="4494341at2759"/>
<dbReference type="Pfam" id="PF08022">
    <property type="entry name" value="FAD_binding_8"/>
    <property type="match status" value="1"/>
</dbReference>
<feature type="transmembrane region" description="Helical" evidence="10">
    <location>
        <begin position="47"/>
        <end position="70"/>
    </location>
</feature>
<dbReference type="RefSeq" id="XP_011387371.1">
    <property type="nucleotide sequence ID" value="XM_011389069.1"/>
</dbReference>
<dbReference type="GO" id="GO:0015677">
    <property type="term" value="P:copper ion import"/>
    <property type="evidence" value="ECO:0000318"/>
    <property type="project" value="GO_Central"/>
</dbReference>
<dbReference type="GeneID" id="23567152"/>
<evidence type="ECO:0000256" key="8">
    <source>
        <dbReference type="ARBA" id="ARBA00023136"/>
    </source>
</evidence>
<reference evidence="14 15" key="1">
    <citation type="journal article" date="2006" name="Nature">
        <title>Insights from the genome of the biotrophic fungal plant pathogen Ustilago maydis.</title>
        <authorList>
            <person name="Kamper J."/>
            <person name="Kahmann R."/>
            <person name="Bolker M."/>
            <person name="Ma L.J."/>
            <person name="Brefort T."/>
            <person name="Saville B.J."/>
            <person name="Banuett F."/>
            <person name="Kronstad J.W."/>
            <person name="Gold S.E."/>
            <person name="Muller O."/>
            <person name="Perlin M.H."/>
            <person name="Wosten H.A."/>
            <person name="de Vries R."/>
            <person name="Ruiz-Herrera J."/>
            <person name="Reynaga-Pena C.G."/>
            <person name="Snetselaar K."/>
            <person name="McCann M."/>
            <person name="Perez-Martin J."/>
            <person name="Feldbrugge M."/>
            <person name="Basse C.W."/>
            <person name="Steinberg G."/>
            <person name="Ibeas J.I."/>
            <person name="Holloman W."/>
            <person name="Guzman P."/>
            <person name="Farman M."/>
            <person name="Stajich J.E."/>
            <person name="Sentandreu R."/>
            <person name="Gonzalez-Prieto J.M."/>
            <person name="Kennell J.C."/>
            <person name="Molina L."/>
            <person name="Schirawski J."/>
            <person name="Mendoza-Mendoza A."/>
            <person name="Greilinger D."/>
            <person name="Munch K."/>
            <person name="Rossel N."/>
            <person name="Scherer M."/>
            <person name="Vranes M."/>
            <person name="Ladendorf O."/>
            <person name="Vincon V."/>
            <person name="Fuchs U."/>
            <person name="Sandrock B."/>
            <person name="Meng S."/>
            <person name="Ho E.C."/>
            <person name="Cahill M.J."/>
            <person name="Boyce K.J."/>
            <person name="Klose J."/>
            <person name="Klosterman S.J."/>
            <person name="Deelstra H.J."/>
            <person name="Ortiz-Castellanos L."/>
            <person name="Li W."/>
            <person name="Sanchez-Alonso P."/>
            <person name="Schreier P.H."/>
            <person name="Hauser-Hahn I."/>
            <person name="Vaupel M."/>
            <person name="Koopmann E."/>
            <person name="Friedrich G."/>
            <person name="Voss H."/>
            <person name="Schluter T."/>
            <person name="Margolis J."/>
            <person name="Platt D."/>
            <person name="Swimmer C."/>
            <person name="Gnirke A."/>
            <person name="Chen F."/>
            <person name="Vysotskaia V."/>
            <person name="Mannhaupt G."/>
            <person name="Guldener U."/>
            <person name="Munsterkotter M."/>
            <person name="Haase D."/>
            <person name="Oesterheld M."/>
            <person name="Mewes H.W."/>
            <person name="Mauceli E.W."/>
            <person name="DeCaprio D."/>
            <person name="Wade C.M."/>
            <person name="Butler J."/>
            <person name="Young S."/>
            <person name="Jaffe D.B."/>
            <person name="Calvo S."/>
            <person name="Nusbaum C."/>
            <person name="Galagan J."/>
            <person name="Birren B.W."/>
        </authorList>
    </citation>
    <scope>NUCLEOTIDE SEQUENCE [LARGE SCALE GENOMIC DNA]</scope>
    <source>
        <strain evidence="15">DSM 14603 / FGSC 9021 / UM521</strain>
    </source>
</reference>
<dbReference type="InParanoid" id="A0A0D1E5G0"/>
<keyword evidence="2" id="KW-0813">Transport</keyword>
<dbReference type="GO" id="GO:0000293">
    <property type="term" value="F:ferric-chelate reductase activity"/>
    <property type="evidence" value="ECO:0000318"/>
    <property type="project" value="GO_Central"/>
</dbReference>
<protein>
    <recommendedName>
        <fullName evidence="16">FAD-binding FR-type domain-containing protein</fullName>
    </recommendedName>
</protein>
<evidence type="ECO:0000313" key="14">
    <source>
        <dbReference type="EMBL" id="KIS70911.1"/>
    </source>
</evidence>
<dbReference type="InterPro" id="IPR013112">
    <property type="entry name" value="FAD-bd_8"/>
</dbReference>
<gene>
    <name evidence="14" type="ORF">UMAG_11245</name>
</gene>
<feature type="domain" description="FAD-binding 8" evidence="12">
    <location>
        <begin position="405"/>
        <end position="501"/>
    </location>
</feature>
<evidence type="ECO:0000256" key="5">
    <source>
        <dbReference type="ARBA" id="ARBA00022989"/>
    </source>
</evidence>